<evidence type="ECO:0000256" key="2">
    <source>
        <dbReference type="SAM" id="Phobius"/>
    </source>
</evidence>
<proteinExistence type="predicted"/>
<feature type="region of interest" description="Disordered" evidence="1">
    <location>
        <begin position="980"/>
        <end position="1002"/>
    </location>
</feature>
<organism evidence="3 4">
    <name type="scientific">Pseudoscardovia radai</name>
    <dbReference type="NCBI Taxonomy" id="987066"/>
    <lineage>
        <taxon>Bacteria</taxon>
        <taxon>Bacillati</taxon>
        <taxon>Actinomycetota</taxon>
        <taxon>Actinomycetes</taxon>
        <taxon>Bifidobacteriales</taxon>
        <taxon>Bifidobacteriaceae</taxon>
        <taxon>Pseudoscardovia</taxon>
    </lineage>
</organism>
<dbReference type="OrthoDB" id="5181884at2"/>
<feature type="transmembrane region" description="Helical" evidence="2">
    <location>
        <begin position="417"/>
        <end position="445"/>
    </location>
</feature>
<evidence type="ECO:0008006" key="5">
    <source>
        <dbReference type="Google" id="ProtNLM"/>
    </source>
</evidence>
<feature type="transmembrane region" description="Helical" evidence="2">
    <location>
        <begin position="616"/>
        <end position="638"/>
    </location>
</feature>
<feature type="compositionally biased region" description="Low complexity" evidence="1">
    <location>
        <begin position="203"/>
        <end position="221"/>
    </location>
</feature>
<dbReference type="AlphaFoldDB" id="A0A261EXK6"/>
<feature type="compositionally biased region" description="Low complexity" evidence="1">
    <location>
        <begin position="152"/>
        <end position="173"/>
    </location>
</feature>
<evidence type="ECO:0000256" key="1">
    <source>
        <dbReference type="SAM" id="MobiDB-lite"/>
    </source>
</evidence>
<keyword evidence="2" id="KW-1133">Transmembrane helix</keyword>
<feature type="transmembrane region" description="Helical" evidence="2">
    <location>
        <begin position="539"/>
        <end position="563"/>
    </location>
</feature>
<feature type="region of interest" description="Disordered" evidence="1">
    <location>
        <begin position="113"/>
        <end position="133"/>
    </location>
</feature>
<feature type="compositionally biased region" description="Pro residues" evidence="1">
    <location>
        <begin position="117"/>
        <end position="130"/>
    </location>
</feature>
<keyword evidence="4" id="KW-1185">Reference proteome</keyword>
<evidence type="ECO:0000313" key="3">
    <source>
        <dbReference type="EMBL" id="OZG51577.1"/>
    </source>
</evidence>
<reference evidence="3 4" key="1">
    <citation type="journal article" date="2017" name="BMC Genomics">
        <title>Comparative genomic and phylogenomic analyses of the Bifidobacteriaceae family.</title>
        <authorList>
            <person name="Lugli G.A."/>
            <person name="Milani C."/>
            <person name="Turroni F."/>
            <person name="Duranti S."/>
            <person name="Mancabelli L."/>
            <person name="Mangifesta M."/>
            <person name="Ferrario C."/>
            <person name="Modesto M."/>
            <person name="Mattarelli P."/>
            <person name="Jiri K."/>
            <person name="van Sinderen D."/>
            <person name="Ventura M."/>
        </authorList>
    </citation>
    <scope>NUCLEOTIDE SEQUENCE [LARGE SCALE GENOMIC DNA]</scope>
    <source>
        <strain evidence="3 4">DSM 24742</strain>
    </source>
</reference>
<feature type="region of interest" description="Disordered" evidence="1">
    <location>
        <begin position="152"/>
        <end position="178"/>
    </location>
</feature>
<name>A0A261EXK6_9BIFI</name>
<protein>
    <recommendedName>
        <fullName evidence="5">Zinc-ribbon domain-containing protein</fullName>
    </recommendedName>
</protein>
<feature type="region of interest" description="Disordered" evidence="1">
    <location>
        <begin position="199"/>
        <end position="221"/>
    </location>
</feature>
<dbReference type="EMBL" id="MWWR01000007">
    <property type="protein sequence ID" value="OZG51577.1"/>
    <property type="molecule type" value="Genomic_DNA"/>
</dbReference>
<feature type="transmembrane region" description="Helical" evidence="2">
    <location>
        <begin position="298"/>
        <end position="324"/>
    </location>
</feature>
<dbReference type="RefSeq" id="WP_094660793.1">
    <property type="nucleotide sequence ID" value="NZ_MWWR01000007.1"/>
</dbReference>
<comment type="caution">
    <text evidence="3">The sequence shown here is derived from an EMBL/GenBank/DDBJ whole genome shotgun (WGS) entry which is preliminary data.</text>
</comment>
<feature type="transmembrane region" description="Helical" evidence="2">
    <location>
        <begin position="650"/>
        <end position="670"/>
    </location>
</feature>
<accession>A0A261EXK6</accession>
<gene>
    <name evidence="3" type="ORF">PSRA_0974</name>
</gene>
<feature type="transmembrane region" description="Helical" evidence="2">
    <location>
        <begin position="232"/>
        <end position="260"/>
    </location>
</feature>
<feature type="transmembrane region" description="Helical" evidence="2">
    <location>
        <begin position="272"/>
        <end position="292"/>
    </location>
</feature>
<keyword evidence="2" id="KW-0812">Transmembrane</keyword>
<sequence>MYCPQCGTICSDGARFCTQCGFAFADTMGAAGALSVPGTSGSGASDVVSAVAQTPAGVAPASPYDDADDDCVPTLQTRFLDMPYREPAPLDLGLVLDPQTDGAMTFRSAAFRHDPEPQPAAPAPPAPPAVSAPAAMSVPAPAAVQAPVRTPVQAAAQIPSPAPSPAQSSAQSPDTVHNLHGVSRFTDFTPLLDITGMHRNRSDAANPTSANPAAPADAGTDASHRGVAGRAILPALAGIGLGALFAFLVSLIVALPIWVIAANCSPALRADAGASLLGSFALLNTFGLGASITTHIGAATLATTMSSLGLSGIALAVGTAVGAYRVARHAAPSRAGGIVGTVVTAAIGAALAAALAAATGAGATRMLRGAYGALAADAGAGNASAGGTTAAGGFSGLDISAIAVSCDAGYLALRVALLAGLGAAVAFALACSCAGAGQDGLFPALRAWRRHARGWSRTLVETGRFLLIASAVLGVAYAAVAVRALVESASGGRVSLWPNALLAGCLLADPAWVGGAGGAGGAGTSLDSNLLLPGINATAAILAIAVVASYAGTFVMMALGLMLGKGVDYSLGVGATRHDTTMSLTGSSWIDAFVPSLGGVNGAFGGADGMAAWVRVAAIVTIVLLVAGACVLALRAAARACCDRDDTGWTGCWIGLLVALAVTAVLWALFRGVSFTQTFDAGAGTGAGAAGGALDGAAGGALGATAENSSGFFAVHPIVILMVPAFLAIVSLLARTVAAPAVRSSRALWNLAHRGAAAVDGASGSAVRDLTWDDIVAMKRAAKEAAPVVAGPAMAGVAAPVVAAPTMPAAQVVAPVAASASQTIQPAVQTIAQPAIVASQPMQQPAFVPQPASQPVSGPSAGGAYRELPVSGYERTAVLRPMPAGFNAAQEAGSASTAQGAGYASGAVGNADASWQYASSDVYRVVPGMRHVIQQTVDPAQYAQEQVRFQQIPAQPGAVQAGAIPVMPVQAGVAQTSADPVLPVQPASGQPAPIPPTQRSAN</sequence>
<dbReference type="Proteomes" id="UP000216725">
    <property type="component" value="Unassembled WGS sequence"/>
</dbReference>
<feature type="transmembrane region" description="Helical" evidence="2">
    <location>
        <begin position="712"/>
        <end position="734"/>
    </location>
</feature>
<feature type="transmembrane region" description="Helical" evidence="2">
    <location>
        <begin position="336"/>
        <end position="358"/>
    </location>
</feature>
<feature type="transmembrane region" description="Helical" evidence="2">
    <location>
        <begin position="465"/>
        <end position="486"/>
    </location>
</feature>
<evidence type="ECO:0000313" key="4">
    <source>
        <dbReference type="Proteomes" id="UP000216725"/>
    </source>
</evidence>
<keyword evidence="2" id="KW-0472">Membrane</keyword>